<dbReference type="Proteomes" id="UP001597399">
    <property type="component" value="Unassembled WGS sequence"/>
</dbReference>
<dbReference type="SUPFAM" id="SSF53850">
    <property type="entry name" value="Periplasmic binding protein-like II"/>
    <property type="match status" value="1"/>
</dbReference>
<keyword evidence="2 6" id="KW-0732">Signal</keyword>
<dbReference type="Gene3D" id="3.40.190.10">
    <property type="entry name" value="Periplasmic binding protein-like II"/>
    <property type="match status" value="1"/>
</dbReference>
<evidence type="ECO:0000256" key="1">
    <source>
        <dbReference type="ARBA" id="ARBA00022475"/>
    </source>
</evidence>
<keyword evidence="5" id="KW-0449">Lipoprotein</keyword>
<organism evidence="7 8">
    <name type="scientific">Sporolactobacillus shoreicorticis</name>
    <dbReference type="NCBI Taxonomy" id="1923877"/>
    <lineage>
        <taxon>Bacteria</taxon>
        <taxon>Bacillati</taxon>
        <taxon>Bacillota</taxon>
        <taxon>Bacilli</taxon>
        <taxon>Bacillales</taxon>
        <taxon>Sporolactobacillaceae</taxon>
        <taxon>Sporolactobacillus</taxon>
    </lineage>
</organism>
<evidence type="ECO:0000256" key="4">
    <source>
        <dbReference type="ARBA" id="ARBA00023139"/>
    </source>
</evidence>
<dbReference type="PANTHER" id="PTHR43649:SF33">
    <property type="entry name" value="POLYGALACTURONAN_RHAMNOGALACTURONAN-BINDING PROTEIN YTCQ"/>
    <property type="match status" value="1"/>
</dbReference>
<evidence type="ECO:0000256" key="2">
    <source>
        <dbReference type="ARBA" id="ARBA00022729"/>
    </source>
</evidence>
<dbReference type="InterPro" id="IPR050490">
    <property type="entry name" value="Bact_solute-bd_prot1"/>
</dbReference>
<feature type="signal peptide" evidence="6">
    <location>
        <begin position="1"/>
        <end position="19"/>
    </location>
</feature>
<proteinExistence type="predicted"/>
<dbReference type="InterPro" id="IPR006059">
    <property type="entry name" value="SBP"/>
</dbReference>
<evidence type="ECO:0000313" key="7">
    <source>
        <dbReference type="EMBL" id="MFD2694161.1"/>
    </source>
</evidence>
<keyword evidence="4" id="KW-0564">Palmitate</keyword>
<feature type="chain" id="PRO_5047542047" evidence="6">
    <location>
        <begin position="20"/>
        <end position="459"/>
    </location>
</feature>
<sequence length="459" mass="50371">MNKLTGILLCVALLVGVLAGCGNSNKTDDKTSKPTINILTAVTGGKDEEGMKAFEKELGQLTGYKINMIKPADDYNTVLMQKLKAGGENLDLVYFDQSQLPDLVKQGALQDITSAVEDSNILSDTSIIPEKEWKNIEIDGKIYASFNKKEIERVVNVNEGLINKYGIDFKDADTLDGYYQLFKQLKDKDKTQGFYPFNVSLSLLFDLQPWFASEGLKGGIVVDENGKKTVPWSTDAAAPVWSWLRKLYKEGLMDPDALTDTTKELRNKFQSSQTGVVTDWAAWTGLYNVNAAGSYPNEFKAVAHGGTKNKDGAYMLTRGAASLWGIPSTSKNAKEAMKVLETLATQKGGDLLSVGAKGYDYTDDNGKVELTEKGKEAGMDHGAPFPISEKYKSPLPYNPGVEDALGFLKYASTESYLPETADYTTIVSKEAIRMVKGEVSVEDGLKEMRENLKAKKVID</sequence>
<evidence type="ECO:0000313" key="8">
    <source>
        <dbReference type="Proteomes" id="UP001597399"/>
    </source>
</evidence>
<keyword evidence="3" id="KW-0472">Membrane</keyword>
<gene>
    <name evidence="7" type="ORF">ACFSUE_11055</name>
</gene>
<dbReference type="PROSITE" id="PS51257">
    <property type="entry name" value="PROKAR_LIPOPROTEIN"/>
    <property type="match status" value="1"/>
</dbReference>
<dbReference type="RefSeq" id="WP_253057719.1">
    <property type="nucleotide sequence ID" value="NZ_JAMXWM010000001.1"/>
</dbReference>
<keyword evidence="1" id="KW-1003">Cell membrane</keyword>
<dbReference type="Pfam" id="PF01547">
    <property type="entry name" value="SBP_bac_1"/>
    <property type="match status" value="1"/>
</dbReference>
<protein>
    <submittedName>
        <fullName evidence="7">ABC transporter substrate-binding protein</fullName>
    </submittedName>
</protein>
<evidence type="ECO:0000256" key="5">
    <source>
        <dbReference type="ARBA" id="ARBA00023288"/>
    </source>
</evidence>
<dbReference type="EMBL" id="JBHUMQ010000026">
    <property type="protein sequence ID" value="MFD2694161.1"/>
    <property type="molecule type" value="Genomic_DNA"/>
</dbReference>
<keyword evidence="8" id="KW-1185">Reference proteome</keyword>
<comment type="caution">
    <text evidence="7">The sequence shown here is derived from an EMBL/GenBank/DDBJ whole genome shotgun (WGS) entry which is preliminary data.</text>
</comment>
<evidence type="ECO:0000256" key="3">
    <source>
        <dbReference type="ARBA" id="ARBA00023136"/>
    </source>
</evidence>
<accession>A0ABW5S330</accession>
<reference evidence="8" key="1">
    <citation type="journal article" date="2019" name="Int. J. Syst. Evol. Microbiol.">
        <title>The Global Catalogue of Microorganisms (GCM) 10K type strain sequencing project: providing services to taxonomists for standard genome sequencing and annotation.</title>
        <authorList>
            <consortium name="The Broad Institute Genomics Platform"/>
            <consortium name="The Broad Institute Genome Sequencing Center for Infectious Disease"/>
            <person name="Wu L."/>
            <person name="Ma J."/>
        </authorList>
    </citation>
    <scope>NUCLEOTIDE SEQUENCE [LARGE SCALE GENOMIC DNA]</scope>
    <source>
        <strain evidence="8">TISTR 2466</strain>
    </source>
</reference>
<dbReference type="PANTHER" id="PTHR43649">
    <property type="entry name" value="ARABINOSE-BINDING PROTEIN-RELATED"/>
    <property type="match status" value="1"/>
</dbReference>
<name>A0ABW5S330_9BACL</name>
<evidence type="ECO:0000256" key="6">
    <source>
        <dbReference type="SAM" id="SignalP"/>
    </source>
</evidence>